<dbReference type="Pfam" id="PF02624">
    <property type="entry name" value="YcaO"/>
    <property type="match status" value="1"/>
</dbReference>
<reference evidence="3" key="1">
    <citation type="submission" date="2018-09" db="EMBL/GenBank/DDBJ databases">
        <authorList>
            <person name="Livingstone P.G."/>
            <person name="Whitworth D.E."/>
        </authorList>
    </citation>
    <scope>NUCLEOTIDE SEQUENCE [LARGE SCALE GENOMIC DNA]</scope>
    <source>
        <strain evidence="3">AB050A</strain>
    </source>
</reference>
<dbReference type="PANTHER" id="PTHR37809:SF1">
    <property type="entry name" value="RIBOSOMAL PROTEIN S12 METHYLTHIOTRANSFERASE ACCESSORY FACTOR YCAO"/>
    <property type="match status" value="1"/>
</dbReference>
<dbReference type="RefSeq" id="WP_120555331.1">
    <property type="nucleotide sequence ID" value="NZ_RAWK01000054.1"/>
</dbReference>
<protein>
    <submittedName>
        <fullName evidence="2">Fatty acid-binding protein</fullName>
    </submittedName>
</protein>
<dbReference type="InterPro" id="IPR003776">
    <property type="entry name" value="YcaO-like_dom"/>
</dbReference>
<keyword evidence="3" id="KW-1185">Reference proteome</keyword>
<dbReference type="Gene3D" id="3.30.160.660">
    <property type="match status" value="1"/>
</dbReference>
<sequence length="389" mass="40957">MSPPSTDPVSPAFLDALARGLGVTRVARVTGLDRTGVEVACAVRPGGHVLQVCNGKGLTYEAAARGALFETAELWAAETVRPERLRWGARAELERTGDTVWGVEALGSAGTVVVPRLAGPEVRLAWCEARTLDGGEPVWVPAQGVYCPPSGTVELGPVSVAWTTNGSGAHPEPEPALLHALLEATERDQLSRALPEGWSEEGVVGRMLRPESLEDGAPRTAALRDALRARGFRVYLFDVTPAPRTRGRVGLPVAAAVLVDADEGPVPLTAGYACAMDRDEALQKALLEAAQSRLTDIHGAREDVAAADREAALGFAQALSEVRPRRAVDAMPDAADRRAKTATAKVRTVLSLLDGAGFTQVAGIALDAPVPGLHVWKVVVPGMRVSELL</sequence>
<evidence type="ECO:0000259" key="1">
    <source>
        <dbReference type="PROSITE" id="PS51664"/>
    </source>
</evidence>
<feature type="domain" description="YcaO" evidence="1">
    <location>
        <begin position="55"/>
        <end position="389"/>
    </location>
</feature>
<dbReference type="Proteomes" id="UP000267003">
    <property type="component" value="Unassembled WGS sequence"/>
</dbReference>
<dbReference type="PROSITE" id="PS51664">
    <property type="entry name" value="YCAO"/>
    <property type="match status" value="1"/>
</dbReference>
<dbReference type="EMBL" id="RAWK01000054">
    <property type="protein sequence ID" value="RKH69295.1"/>
    <property type="molecule type" value="Genomic_DNA"/>
</dbReference>
<comment type="caution">
    <text evidence="2">The sequence shown here is derived from an EMBL/GenBank/DDBJ whole genome shotgun (WGS) entry which is preliminary data.</text>
</comment>
<proteinExistence type="predicted"/>
<dbReference type="NCBIfam" id="TIGR00702">
    <property type="entry name" value="YcaO-type kinase domain"/>
    <property type="match status" value="1"/>
</dbReference>
<dbReference type="AlphaFoldDB" id="A0A3A8QSG8"/>
<organism evidence="2 3">
    <name type="scientific">Corallococcus aberystwythensis</name>
    <dbReference type="NCBI Taxonomy" id="2316722"/>
    <lineage>
        <taxon>Bacteria</taxon>
        <taxon>Pseudomonadati</taxon>
        <taxon>Myxococcota</taxon>
        <taxon>Myxococcia</taxon>
        <taxon>Myxococcales</taxon>
        <taxon>Cystobacterineae</taxon>
        <taxon>Myxococcaceae</taxon>
        <taxon>Corallococcus</taxon>
    </lineage>
</organism>
<evidence type="ECO:0000313" key="3">
    <source>
        <dbReference type="Proteomes" id="UP000267003"/>
    </source>
</evidence>
<dbReference type="PANTHER" id="PTHR37809">
    <property type="entry name" value="RIBOSOMAL PROTEIN S12 METHYLTHIOTRANSFERASE ACCESSORY FACTOR YCAO"/>
    <property type="match status" value="1"/>
</dbReference>
<gene>
    <name evidence="2" type="ORF">D7W81_11120</name>
</gene>
<name>A0A3A8QSG8_9BACT</name>
<evidence type="ECO:0000313" key="2">
    <source>
        <dbReference type="EMBL" id="RKH69295.1"/>
    </source>
</evidence>
<accession>A0A3A8QSG8</accession>
<dbReference type="OrthoDB" id="5380721at2"/>